<name>A0A7V3PU04_UNCW3</name>
<dbReference type="NCBIfam" id="TIGR04183">
    <property type="entry name" value="Por_Secre_tail"/>
    <property type="match status" value="1"/>
</dbReference>
<organism evidence="2">
    <name type="scientific">candidate division WOR-3 bacterium</name>
    <dbReference type="NCBI Taxonomy" id="2052148"/>
    <lineage>
        <taxon>Bacteria</taxon>
        <taxon>Bacteria division WOR-3</taxon>
    </lineage>
</organism>
<protein>
    <submittedName>
        <fullName evidence="2">T9SS type A sorting domain-containing protein</fullName>
    </submittedName>
</protein>
<reference evidence="2" key="1">
    <citation type="journal article" date="2020" name="mSystems">
        <title>Genome- and Community-Level Interaction Insights into Carbon Utilization and Element Cycling Functions of Hydrothermarchaeota in Hydrothermal Sediment.</title>
        <authorList>
            <person name="Zhou Z."/>
            <person name="Liu Y."/>
            <person name="Xu W."/>
            <person name="Pan J."/>
            <person name="Luo Z.H."/>
            <person name="Li M."/>
        </authorList>
    </citation>
    <scope>NUCLEOTIDE SEQUENCE [LARGE SCALE GENOMIC DNA]</scope>
    <source>
        <strain evidence="2">SpSt-914</strain>
    </source>
</reference>
<accession>A0A7V3PU04</accession>
<feature type="domain" description="Secretion system C-terminal sorting" evidence="1">
    <location>
        <begin position="130"/>
        <end position="206"/>
    </location>
</feature>
<gene>
    <name evidence="2" type="ORF">ENX16_05415</name>
</gene>
<dbReference type="AlphaFoldDB" id="A0A7V3PU04"/>
<dbReference type="InterPro" id="IPR026444">
    <property type="entry name" value="Secre_tail"/>
</dbReference>
<evidence type="ECO:0000259" key="1">
    <source>
        <dbReference type="Pfam" id="PF18962"/>
    </source>
</evidence>
<dbReference type="Pfam" id="PF18962">
    <property type="entry name" value="Por_Secre_tail"/>
    <property type="match status" value="1"/>
</dbReference>
<sequence>MRQSSGENPSAGFILLEPERYANIGALDHAVYVYPDSCVTDGQKFRLLNGTIVQRNSNRAYDWSVFVSAGPQDLPVGGVWRIAIGVLGATSVSNFWSAADSCQRWYNANLLGVKEQEVNISVTPEKPVVISPNPFRNSATIHYFAAQPGNLELTVVDATGRVVSEQRFEVDAGTGKLQWRPQGLVPGIYFLRVKGANASTSSKFLILD</sequence>
<evidence type="ECO:0000313" key="2">
    <source>
        <dbReference type="EMBL" id="HGD13499.1"/>
    </source>
</evidence>
<proteinExistence type="predicted"/>
<comment type="caution">
    <text evidence="2">The sequence shown here is derived from an EMBL/GenBank/DDBJ whole genome shotgun (WGS) entry which is preliminary data.</text>
</comment>
<dbReference type="EMBL" id="DTMZ01000123">
    <property type="protein sequence ID" value="HGD13499.1"/>
    <property type="molecule type" value="Genomic_DNA"/>
</dbReference>